<dbReference type="NCBIfam" id="TIGR00797">
    <property type="entry name" value="matE"/>
    <property type="match status" value="1"/>
</dbReference>
<feature type="transmembrane region" description="Helical" evidence="13">
    <location>
        <begin position="133"/>
        <end position="157"/>
    </location>
</feature>
<keyword evidence="15" id="KW-1185">Reference proteome</keyword>
<evidence type="ECO:0000256" key="3">
    <source>
        <dbReference type="ARBA" id="ARBA00010199"/>
    </source>
</evidence>
<evidence type="ECO:0000256" key="12">
    <source>
        <dbReference type="ARBA" id="ARBA00031636"/>
    </source>
</evidence>
<evidence type="ECO:0000256" key="5">
    <source>
        <dbReference type="ARBA" id="ARBA00022448"/>
    </source>
</evidence>
<evidence type="ECO:0000256" key="2">
    <source>
        <dbReference type="ARBA" id="ARBA00004651"/>
    </source>
</evidence>
<dbReference type="PANTHER" id="PTHR43298:SF2">
    <property type="entry name" value="FMN_FAD EXPORTER YEEO-RELATED"/>
    <property type="match status" value="1"/>
</dbReference>
<feature type="transmembrane region" description="Helical" evidence="13">
    <location>
        <begin position="91"/>
        <end position="113"/>
    </location>
</feature>
<evidence type="ECO:0000313" key="14">
    <source>
        <dbReference type="EMBL" id="KJF39003.1"/>
    </source>
</evidence>
<accession>A0A0D8IZP3</accession>
<comment type="function">
    <text evidence="1">Multidrug efflux pump.</text>
</comment>
<feature type="transmembrane region" description="Helical" evidence="13">
    <location>
        <begin position="287"/>
        <end position="310"/>
    </location>
</feature>
<dbReference type="GO" id="GO:0042910">
    <property type="term" value="F:xenobiotic transmembrane transporter activity"/>
    <property type="evidence" value="ECO:0007669"/>
    <property type="project" value="InterPro"/>
</dbReference>
<reference evidence="14" key="1">
    <citation type="submission" date="2015-02" db="EMBL/GenBank/DDBJ databases">
        <title>A novel member of the family Ruminococcaceae isolated from human feces.</title>
        <authorList>
            <person name="Shkoporov A.N."/>
            <person name="Chaplin A.V."/>
            <person name="Motuzova O.V."/>
            <person name="Kafarskaia L.I."/>
            <person name="Khokhlova E.V."/>
            <person name="Efimov B.A."/>
        </authorList>
    </citation>
    <scope>NUCLEOTIDE SEQUENCE [LARGE SCALE GENOMIC DNA]</scope>
    <source>
        <strain evidence="14">585-1</strain>
    </source>
</reference>
<feature type="transmembrane region" description="Helical" evidence="13">
    <location>
        <begin position="400"/>
        <end position="421"/>
    </location>
</feature>
<evidence type="ECO:0000313" key="15">
    <source>
        <dbReference type="Proteomes" id="UP000032483"/>
    </source>
</evidence>
<evidence type="ECO:0000256" key="4">
    <source>
        <dbReference type="ARBA" id="ARBA00020268"/>
    </source>
</evidence>
<evidence type="ECO:0000256" key="8">
    <source>
        <dbReference type="ARBA" id="ARBA00022692"/>
    </source>
</evidence>
<dbReference type="EMBL" id="JXXK01000026">
    <property type="protein sequence ID" value="KJF39003.1"/>
    <property type="molecule type" value="Genomic_DNA"/>
</dbReference>
<evidence type="ECO:0000256" key="9">
    <source>
        <dbReference type="ARBA" id="ARBA00022989"/>
    </source>
</evidence>
<dbReference type="PIRSF" id="PIRSF006603">
    <property type="entry name" value="DinF"/>
    <property type="match status" value="1"/>
</dbReference>
<evidence type="ECO:0000256" key="11">
    <source>
        <dbReference type="ARBA" id="ARBA00023136"/>
    </source>
</evidence>
<dbReference type="AlphaFoldDB" id="A0A0D8IZP3"/>
<keyword evidence="8 13" id="KW-0812">Transmembrane</keyword>
<dbReference type="GO" id="GO:0015297">
    <property type="term" value="F:antiporter activity"/>
    <property type="evidence" value="ECO:0007669"/>
    <property type="project" value="UniProtKB-KW"/>
</dbReference>
<keyword evidence="5" id="KW-0813">Transport</keyword>
<dbReference type="InterPro" id="IPR002528">
    <property type="entry name" value="MATE_fam"/>
</dbReference>
<feature type="transmembrane region" description="Helical" evidence="13">
    <location>
        <begin position="58"/>
        <end position="79"/>
    </location>
</feature>
<dbReference type="InterPro" id="IPR050222">
    <property type="entry name" value="MATE_MdtK"/>
</dbReference>
<dbReference type="Proteomes" id="UP000032483">
    <property type="component" value="Unassembled WGS sequence"/>
</dbReference>
<evidence type="ECO:0000256" key="1">
    <source>
        <dbReference type="ARBA" id="ARBA00003408"/>
    </source>
</evidence>
<sequence>MREYIGEKAFYAKAARIALPIMMQGSIYNLIGLLNNIMVGRVSTVQMNGVAVVNQLMFVFYSCISGIFGGIGVFTAQFSGKGDEEGIRYTFRFKLVTSFLLSAATILLLGIWGKPLIQSYLSGEGLAADAEASLAYGMGYLWIMLVGVPPYALINVYSSTLRELGQTKMPMFFCVFSMVVSLVLNYVLIFGFVGIPAMGCYGAAAATLVARFIELAGVAGWTHLNAHRLPFIQGAYRSLHIPGWLALRIAKKSAPFALNQLLWSMGVAAQTQCYSVRGLYVVSANNIVSALSSLIIVVANAVGNTARIVIGHMMGRSEAPDKIRSVYQKFIGLGFVSSFAVALLYALAGRYFPLIYNTTDEVRQLASSFILISALILPFTSYLTVVSGVLHTGGNANLNLIFDTVFIWLACVAPASCLVHFTGLGILWIYGFCQATEILKTFLGILLIKKGRWIQNVVDHA</sequence>
<feature type="transmembrane region" description="Helical" evidence="13">
    <location>
        <begin position="21"/>
        <end position="38"/>
    </location>
</feature>
<feature type="transmembrane region" description="Helical" evidence="13">
    <location>
        <begin position="330"/>
        <end position="348"/>
    </location>
</feature>
<evidence type="ECO:0000256" key="13">
    <source>
        <dbReference type="SAM" id="Phobius"/>
    </source>
</evidence>
<dbReference type="GO" id="GO:0006811">
    <property type="term" value="P:monoatomic ion transport"/>
    <property type="evidence" value="ECO:0007669"/>
    <property type="project" value="UniProtKB-KW"/>
</dbReference>
<evidence type="ECO:0000256" key="10">
    <source>
        <dbReference type="ARBA" id="ARBA00023065"/>
    </source>
</evidence>
<dbReference type="GO" id="GO:0005886">
    <property type="term" value="C:plasma membrane"/>
    <property type="evidence" value="ECO:0007669"/>
    <property type="project" value="UniProtKB-SubCell"/>
</dbReference>
<keyword evidence="9 13" id="KW-1133">Transmembrane helix</keyword>
<name>A0A0D8IZP3_9FIRM</name>
<keyword evidence="11 13" id="KW-0472">Membrane</keyword>
<keyword evidence="7" id="KW-1003">Cell membrane</keyword>
<keyword evidence="10" id="KW-0406">Ion transport</keyword>
<keyword evidence="6" id="KW-0050">Antiport</keyword>
<evidence type="ECO:0000256" key="7">
    <source>
        <dbReference type="ARBA" id="ARBA00022475"/>
    </source>
</evidence>
<gene>
    <name evidence="14" type="ORF">TQ39_14940</name>
</gene>
<dbReference type="PANTHER" id="PTHR43298">
    <property type="entry name" value="MULTIDRUG RESISTANCE PROTEIN NORM-RELATED"/>
    <property type="match status" value="1"/>
</dbReference>
<dbReference type="InterPro" id="IPR048279">
    <property type="entry name" value="MdtK-like"/>
</dbReference>
<comment type="subcellular location">
    <subcellularLocation>
        <location evidence="2">Cell membrane</location>
        <topology evidence="2">Multi-pass membrane protein</topology>
    </subcellularLocation>
</comment>
<feature type="transmembrane region" description="Helical" evidence="13">
    <location>
        <begin position="427"/>
        <end position="448"/>
    </location>
</feature>
<proteinExistence type="inferred from homology"/>
<organism evidence="14 15">
    <name type="scientific">Ruthenibacterium lactatiformans</name>
    <dbReference type="NCBI Taxonomy" id="1550024"/>
    <lineage>
        <taxon>Bacteria</taxon>
        <taxon>Bacillati</taxon>
        <taxon>Bacillota</taxon>
        <taxon>Clostridia</taxon>
        <taxon>Eubacteriales</taxon>
        <taxon>Oscillospiraceae</taxon>
        <taxon>Ruthenibacterium</taxon>
    </lineage>
</organism>
<feature type="transmembrane region" description="Helical" evidence="13">
    <location>
        <begin position="368"/>
        <end position="388"/>
    </location>
</feature>
<evidence type="ECO:0000256" key="6">
    <source>
        <dbReference type="ARBA" id="ARBA00022449"/>
    </source>
</evidence>
<comment type="caution">
    <text evidence="14">The sequence shown here is derived from an EMBL/GenBank/DDBJ whole genome shotgun (WGS) entry which is preliminary data.</text>
</comment>
<protein>
    <recommendedName>
        <fullName evidence="4">Probable multidrug resistance protein NorM</fullName>
    </recommendedName>
    <alternativeName>
        <fullName evidence="12">Multidrug-efflux transporter</fullName>
    </alternativeName>
</protein>
<feature type="transmembrane region" description="Helical" evidence="13">
    <location>
        <begin position="169"/>
        <end position="193"/>
    </location>
</feature>
<comment type="similarity">
    <text evidence="3">Belongs to the multi antimicrobial extrusion (MATE) (TC 2.A.66.1) family.</text>
</comment>
<dbReference type="Pfam" id="PF01554">
    <property type="entry name" value="MatE"/>
    <property type="match status" value="2"/>
</dbReference>